<dbReference type="GO" id="GO:0003676">
    <property type="term" value="F:nucleic acid binding"/>
    <property type="evidence" value="ECO:0007669"/>
    <property type="project" value="InterPro"/>
</dbReference>
<dbReference type="GeneID" id="39491127"/>
<name>A0A494TBG0_SPHPE</name>
<dbReference type="OrthoDB" id="6687915at2"/>
<gene>
    <name evidence="1" type="ORF">D3Y57_00075</name>
</gene>
<dbReference type="KEGG" id="spha:D3Y57_00075"/>
<dbReference type="EMBL" id="CP032827">
    <property type="protein sequence ID" value="AYJ84564.1"/>
    <property type="molecule type" value="Genomic_DNA"/>
</dbReference>
<keyword evidence="2" id="KW-1185">Reference proteome</keyword>
<dbReference type="AlphaFoldDB" id="A0A494TBG0"/>
<accession>A0A494TBG0</accession>
<evidence type="ECO:0000313" key="2">
    <source>
        <dbReference type="Proteomes" id="UP000276254"/>
    </source>
</evidence>
<reference evidence="1 2" key="1">
    <citation type="submission" date="2018-09" db="EMBL/GenBank/DDBJ databases">
        <title>Sphingomonas peninsula sp. nov., isolated from fildes peninsula, Antarctic soil.</title>
        <authorList>
            <person name="Yingchao G."/>
        </authorList>
    </citation>
    <scope>NUCLEOTIDE SEQUENCE [LARGE SCALE GENOMIC DNA]</scope>
    <source>
        <strain evidence="1 2">YZ-8</strain>
        <plasmid evidence="1 2">unnamed2</plasmid>
    </source>
</reference>
<dbReference type="Gene3D" id="3.30.420.10">
    <property type="entry name" value="Ribonuclease H-like superfamily/Ribonuclease H"/>
    <property type="match status" value="1"/>
</dbReference>
<keyword evidence="1" id="KW-0614">Plasmid</keyword>
<organism evidence="1 2">
    <name type="scientific">Sphingomonas paeninsulae</name>
    <dbReference type="NCBI Taxonomy" id="2319844"/>
    <lineage>
        <taxon>Bacteria</taxon>
        <taxon>Pseudomonadati</taxon>
        <taxon>Pseudomonadota</taxon>
        <taxon>Alphaproteobacteria</taxon>
        <taxon>Sphingomonadales</taxon>
        <taxon>Sphingomonadaceae</taxon>
        <taxon>Sphingomonas</taxon>
    </lineage>
</organism>
<dbReference type="RefSeq" id="WP_121150244.1">
    <property type="nucleotide sequence ID" value="NZ_CP032827.1"/>
</dbReference>
<sequence>MRYFLDAEFNGFQGQLISLALVPEADHAVAFYAALHCEAPTNWVRDHVLPVLQIDAVTRTDITARLADYFKGDPEPIVVADWPEDIAHFTLLLITGPGSRLPMQTVRFELLNLPLFDSHRSVRPRTTRYATPRL</sequence>
<dbReference type="Proteomes" id="UP000276254">
    <property type="component" value="Plasmid unnamed2"/>
</dbReference>
<protein>
    <submittedName>
        <fullName evidence="1">Uncharacterized protein</fullName>
    </submittedName>
</protein>
<evidence type="ECO:0000313" key="1">
    <source>
        <dbReference type="EMBL" id="AYJ84564.1"/>
    </source>
</evidence>
<dbReference type="InterPro" id="IPR036397">
    <property type="entry name" value="RNaseH_sf"/>
</dbReference>
<geneLocation type="plasmid" evidence="1">
    <name>unnamed2</name>
</geneLocation>
<proteinExistence type="predicted"/>